<feature type="non-terminal residue" evidence="12">
    <location>
        <position position="800"/>
    </location>
</feature>
<dbReference type="EMBL" id="LZPO01017953">
    <property type="protein sequence ID" value="OBS79796.1"/>
    <property type="molecule type" value="Genomic_DNA"/>
</dbReference>
<evidence type="ECO:0000256" key="2">
    <source>
        <dbReference type="ARBA" id="ARBA00006416"/>
    </source>
</evidence>
<dbReference type="SUPFAM" id="SSF81296">
    <property type="entry name" value="E set domains"/>
    <property type="match status" value="1"/>
</dbReference>
<dbReference type="PANTHER" id="PTHR11412:SF174">
    <property type="entry name" value="OVOSTATIN HOMOLOG 1"/>
    <property type="match status" value="1"/>
</dbReference>
<dbReference type="GO" id="GO:0005743">
    <property type="term" value="C:mitochondrial inner membrane"/>
    <property type="evidence" value="ECO:0007669"/>
    <property type="project" value="UniProtKB-SubCell"/>
</dbReference>
<dbReference type="Gene3D" id="2.60.40.1930">
    <property type="match status" value="2"/>
</dbReference>
<proteinExistence type="inferred from homology"/>
<dbReference type="Pfam" id="PF17789">
    <property type="entry name" value="MG4"/>
    <property type="match status" value="1"/>
</dbReference>
<dbReference type="Gene3D" id="2.60.40.10">
    <property type="entry name" value="Immunoglobulins"/>
    <property type="match status" value="2"/>
</dbReference>
<evidence type="ECO:0000256" key="4">
    <source>
        <dbReference type="ARBA" id="ARBA00022692"/>
    </source>
</evidence>
<dbReference type="InterPro" id="IPR011625">
    <property type="entry name" value="A2M_N_BRD"/>
</dbReference>
<dbReference type="AlphaFoldDB" id="A0A1A6HNF3"/>
<dbReference type="SMART" id="SM01360">
    <property type="entry name" value="A2M"/>
    <property type="match status" value="1"/>
</dbReference>
<dbReference type="InterPro" id="IPR050473">
    <property type="entry name" value="A2M/Complement_sys"/>
</dbReference>
<dbReference type="OrthoDB" id="9998011at2759"/>
<evidence type="ECO:0000256" key="9">
    <source>
        <dbReference type="ARBA" id="ARBA00023248"/>
    </source>
</evidence>
<evidence type="ECO:0000313" key="13">
    <source>
        <dbReference type="Proteomes" id="UP000092124"/>
    </source>
</evidence>
<keyword evidence="6" id="KW-1133">Transmembrane helix</keyword>
<dbReference type="InterPro" id="IPR040839">
    <property type="entry name" value="MG4"/>
</dbReference>
<dbReference type="PANTHER" id="PTHR11412">
    <property type="entry name" value="MACROGLOBULIN / COMPLEMENT"/>
    <property type="match status" value="1"/>
</dbReference>
<comment type="similarity">
    <text evidence="2">Belongs to the mitochondrial pyruvate carrier (MPC) (TC 2.A.105) family.</text>
</comment>
<feature type="domain" description="Alpha-2-macroglobulin" evidence="11">
    <location>
        <begin position="517"/>
        <end position="607"/>
    </location>
</feature>
<keyword evidence="5" id="KW-0999">Mitochondrion inner membrane</keyword>
<keyword evidence="13" id="KW-1185">Reference proteome</keyword>
<dbReference type="InterPro" id="IPR014756">
    <property type="entry name" value="Ig_E-set"/>
</dbReference>
<dbReference type="Gene3D" id="2.20.130.20">
    <property type="match status" value="2"/>
</dbReference>
<dbReference type="STRING" id="56216.A0A1A6HNF3"/>
<evidence type="ECO:0008006" key="14">
    <source>
        <dbReference type="Google" id="ProtNLM"/>
    </source>
</evidence>
<evidence type="ECO:0000256" key="3">
    <source>
        <dbReference type="ARBA" id="ARBA00022448"/>
    </source>
</evidence>
<evidence type="ECO:0000256" key="8">
    <source>
        <dbReference type="ARBA" id="ARBA00023136"/>
    </source>
</evidence>
<accession>A0A1A6HNF3</accession>
<dbReference type="InterPro" id="IPR005336">
    <property type="entry name" value="MPC"/>
</dbReference>
<dbReference type="InterPro" id="IPR013783">
    <property type="entry name" value="Ig-like_fold"/>
</dbReference>
<keyword evidence="4" id="KW-0812">Transmembrane</keyword>
<dbReference type="Pfam" id="PF03650">
    <property type="entry name" value="MPC"/>
    <property type="match status" value="1"/>
</dbReference>
<evidence type="ECO:0000313" key="12">
    <source>
        <dbReference type="EMBL" id="OBS79796.1"/>
    </source>
</evidence>
<sequence>RYILWVSSVVQPFSPEKACLHLLNLNESVSLSVILEYDGSNTTIFDQSVEAGNFYACTNFKVSQTSSEQLAFVTLLAQGKTLKISERRVVAIAAEENETFVQTDTPIYKPGDTVHFRIVTLNTWLKPVDDLYPSITLQGKAQIRVCREFSSSGYCESDNNEICEQFTAQLKDGCISQIVNTKVFQLYRSGFFMTFDVNVMVTEFGTVLGSVSFENMDSFYRRGITYFGTLRFSGPDNEPMVSKLLQLELNGQFLGNYTTDGNGEARFSINTSEIFDAQISLKAIYVRPETCHRPSWLDPEYLDAYFSVSRFYSQTNSFLKIVPESKQLPCNQEKMVSVLYSLNPEAYKADSGVNFFYLVSLDWWTCLFSTTQFRRCHFSGLVNPTWSGNFSFPISISADLAPAAVLFVYTLHPGGEIVADSVQLQIDKCFKNKVSIKFSKEHGLPGSTTHLRLQAAPDSFCALRAVDKSVLLLKPEQELSPEILKERKLTVRDAAVDSISHAEQAAKGTVRTHFPDTWIWDLISVDSSGSANVSFLVPDSITQWEASAFCVNGDAGFGISPKAYLQIFQPFFIEIASPFSVVRNEQSDLVVTVFSHLTTCVEISVQLEASENYEANINTRSTNGSDVLQAGEQKTYVWTIIPKTLVCKLAVGCCCVRVSCEVGIRCSIVGWQLAVGTPPTGAAMAGVAGLVRKTREYVKTKEFRDYITSTHFWGPVANWGLPMAAFKDMKAPPDIISGRMTTALIFYSMAFMRFAYRVQPRNYLLLACHLSNVVAQSIQACRYLKYHYVDGAKASIPRAK</sequence>
<dbReference type="InterPro" id="IPR001599">
    <property type="entry name" value="Macroglobln_a2"/>
</dbReference>
<comment type="subcellular location">
    <subcellularLocation>
        <location evidence="1">Mitochondrion inner membrane</location>
        <topology evidence="1">Multi-pass membrane protein</topology>
    </subcellularLocation>
</comment>
<dbReference type="GO" id="GO:0006850">
    <property type="term" value="P:pyruvate import into mitochondria"/>
    <property type="evidence" value="ECO:0007669"/>
    <property type="project" value="InterPro"/>
</dbReference>
<evidence type="ECO:0000256" key="6">
    <source>
        <dbReference type="ARBA" id="ARBA00022989"/>
    </source>
</evidence>
<reference evidence="12 13" key="1">
    <citation type="submission" date="2016-06" db="EMBL/GenBank/DDBJ databases">
        <title>The Draft Genome Sequence and Annotation of the Desert Woodrat Neotoma lepida.</title>
        <authorList>
            <person name="Campbell M."/>
            <person name="Oakeson K.F."/>
            <person name="Yandell M."/>
            <person name="Halpert J.R."/>
            <person name="Dearing D."/>
        </authorList>
    </citation>
    <scope>NUCLEOTIDE SEQUENCE [LARGE SCALE GENOMIC DNA]</scope>
    <source>
        <strain evidence="12">417</strain>
        <tissue evidence="12">Liver</tissue>
    </source>
</reference>
<evidence type="ECO:0000256" key="1">
    <source>
        <dbReference type="ARBA" id="ARBA00004448"/>
    </source>
</evidence>
<keyword evidence="8" id="KW-0472">Membrane</keyword>
<feature type="domain" description="Alpha-2-macroglobulin bait region" evidence="10">
    <location>
        <begin position="319"/>
        <end position="473"/>
    </location>
</feature>
<gene>
    <name evidence="12" type="ORF">A6R68_22003</name>
</gene>
<comment type="caution">
    <text evidence="12">The sequence shown here is derived from an EMBL/GenBank/DDBJ whole genome shotgun (WGS) entry which is preliminary data.</text>
</comment>
<evidence type="ECO:0000256" key="7">
    <source>
        <dbReference type="ARBA" id="ARBA00023128"/>
    </source>
</evidence>
<dbReference type="SMART" id="SM01359">
    <property type="entry name" value="A2M_N_2"/>
    <property type="match status" value="1"/>
</dbReference>
<evidence type="ECO:0000259" key="11">
    <source>
        <dbReference type="SMART" id="SM01360"/>
    </source>
</evidence>
<keyword evidence="9" id="KW-0082">Bait region</keyword>
<name>A0A1A6HNF3_NEOLE</name>
<dbReference type="Pfam" id="PF00207">
    <property type="entry name" value="A2M"/>
    <property type="match status" value="1"/>
</dbReference>
<organism evidence="12 13">
    <name type="scientific">Neotoma lepida</name>
    <name type="common">Desert woodrat</name>
    <dbReference type="NCBI Taxonomy" id="56216"/>
    <lineage>
        <taxon>Eukaryota</taxon>
        <taxon>Metazoa</taxon>
        <taxon>Chordata</taxon>
        <taxon>Craniata</taxon>
        <taxon>Vertebrata</taxon>
        <taxon>Euteleostomi</taxon>
        <taxon>Mammalia</taxon>
        <taxon>Eutheria</taxon>
        <taxon>Euarchontoglires</taxon>
        <taxon>Glires</taxon>
        <taxon>Rodentia</taxon>
        <taxon>Myomorpha</taxon>
        <taxon>Muroidea</taxon>
        <taxon>Cricetidae</taxon>
        <taxon>Neotominae</taxon>
        <taxon>Neotoma</taxon>
    </lineage>
</organism>
<dbReference type="GO" id="GO:0004866">
    <property type="term" value="F:endopeptidase inhibitor activity"/>
    <property type="evidence" value="ECO:0007669"/>
    <property type="project" value="InterPro"/>
</dbReference>
<keyword evidence="7" id="KW-0496">Mitochondrion</keyword>
<dbReference type="Proteomes" id="UP000092124">
    <property type="component" value="Unassembled WGS sequence"/>
</dbReference>
<evidence type="ECO:0000259" key="10">
    <source>
        <dbReference type="SMART" id="SM01359"/>
    </source>
</evidence>
<evidence type="ECO:0000256" key="5">
    <source>
        <dbReference type="ARBA" id="ARBA00022792"/>
    </source>
</evidence>
<dbReference type="Pfam" id="PF07703">
    <property type="entry name" value="A2M_BRD"/>
    <property type="match status" value="1"/>
</dbReference>
<feature type="non-terminal residue" evidence="12">
    <location>
        <position position="1"/>
    </location>
</feature>
<keyword evidence="3" id="KW-0813">Transport</keyword>
<protein>
    <recommendedName>
        <fullName evidence="14">Mitochondrial pyruvate carrier</fullName>
    </recommendedName>
</protein>